<comment type="caution">
    <text evidence="2">The sequence shown here is derived from an EMBL/GenBank/DDBJ whole genome shotgun (WGS) entry which is preliminary data.</text>
</comment>
<proteinExistence type="predicted"/>
<dbReference type="Proteomes" id="UP001141806">
    <property type="component" value="Unassembled WGS sequence"/>
</dbReference>
<gene>
    <name evidence="2" type="ORF">NE237_012082</name>
</gene>
<keyword evidence="3" id="KW-1185">Reference proteome</keyword>
<organism evidence="2 3">
    <name type="scientific">Protea cynaroides</name>
    <dbReference type="NCBI Taxonomy" id="273540"/>
    <lineage>
        <taxon>Eukaryota</taxon>
        <taxon>Viridiplantae</taxon>
        <taxon>Streptophyta</taxon>
        <taxon>Embryophyta</taxon>
        <taxon>Tracheophyta</taxon>
        <taxon>Spermatophyta</taxon>
        <taxon>Magnoliopsida</taxon>
        <taxon>Proteales</taxon>
        <taxon>Proteaceae</taxon>
        <taxon>Protea</taxon>
    </lineage>
</organism>
<dbReference type="AlphaFoldDB" id="A0A9Q0H162"/>
<evidence type="ECO:0000313" key="3">
    <source>
        <dbReference type="Proteomes" id="UP001141806"/>
    </source>
</evidence>
<feature type="region of interest" description="Disordered" evidence="1">
    <location>
        <begin position="29"/>
        <end position="48"/>
    </location>
</feature>
<accession>A0A9Q0H162</accession>
<name>A0A9Q0H162_9MAGN</name>
<evidence type="ECO:0000313" key="2">
    <source>
        <dbReference type="EMBL" id="KAJ4955299.1"/>
    </source>
</evidence>
<sequence length="184" mass="19908">MKKFCEAISVDPESSCICGLNNSFSFQNSVSERGSSSQQPPLTSGLMNQPIAHNYNATLENVSSLSPSLHWPETSDCIMVPPSVPVMGTSSEQRVPLFQLMHGLIPVGHHPLINNPNMVSPPEISDCNMVPPSIHVLGTSSQQRVPLFQHEQIPVGHHPPMNNPNVVSPSATTMGVLSKEQLQV</sequence>
<protein>
    <submittedName>
        <fullName evidence="2">Uncharacterized protein</fullName>
    </submittedName>
</protein>
<reference evidence="2" key="1">
    <citation type="journal article" date="2023" name="Plant J.">
        <title>The genome of the king protea, Protea cynaroides.</title>
        <authorList>
            <person name="Chang J."/>
            <person name="Duong T.A."/>
            <person name="Schoeman C."/>
            <person name="Ma X."/>
            <person name="Roodt D."/>
            <person name="Barker N."/>
            <person name="Li Z."/>
            <person name="Van de Peer Y."/>
            <person name="Mizrachi E."/>
        </authorList>
    </citation>
    <scope>NUCLEOTIDE SEQUENCE</scope>
    <source>
        <tissue evidence="2">Young leaves</tissue>
    </source>
</reference>
<feature type="compositionally biased region" description="Polar residues" evidence="1">
    <location>
        <begin position="29"/>
        <end position="47"/>
    </location>
</feature>
<dbReference type="EMBL" id="JAMYWD010000011">
    <property type="protein sequence ID" value="KAJ4955299.1"/>
    <property type="molecule type" value="Genomic_DNA"/>
</dbReference>
<evidence type="ECO:0000256" key="1">
    <source>
        <dbReference type="SAM" id="MobiDB-lite"/>
    </source>
</evidence>